<protein>
    <submittedName>
        <fullName evidence="6">Nitrite and sulfite reductase 4Fe-4S region</fullName>
    </submittedName>
</protein>
<dbReference type="SUPFAM" id="SSF56014">
    <property type="entry name" value="Nitrite and sulphite reductase 4Fe-4S domain-like"/>
    <property type="match status" value="1"/>
</dbReference>
<sequence>MKWTAEAEAEIRKVPFFVRKKVRHRVENEARAGGKSVVGLAEVNSTRTRFLKGMASEVKGYQLDVCFGPGGCPHRAGDTRRLMERLESLLRKADLLSFLKKQVNGPLKFHHEFRVTLAECPNACSQPQIKDFGIIAAVPPKLTDVDCTRCGACRKACPDDAIALPEDAAQPVIHPERCLSCGRCVWACPSGTLAERCRGYKILLGGKLGRHPRLASEIPGLFSEDEVVIVLEACIDFYKKNSRNGRRFADLLTPQVFKSFSDTFGKASS</sequence>
<dbReference type="OrthoDB" id="9800558at2"/>
<dbReference type="STRING" id="897.B2D07_00030"/>
<dbReference type="AlphaFoldDB" id="S7TWK3"/>
<dbReference type="SUPFAM" id="SSF54862">
    <property type="entry name" value="4Fe-4S ferredoxins"/>
    <property type="match status" value="1"/>
</dbReference>
<dbReference type="InterPro" id="IPR006067">
    <property type="entry name" value="NO2/SO3_Rdtase_4Fe4S_dom"/>
</dbReference>
<dbReference type="RefSeq" id="WP_020876448.1">
    <property type="nucleotide sequence ID" value="NZ_ATHJ01000075.1"/>
</dbReference>
<dbReference type="Proteomes" id="UP000014977">
    <property type="component" value="Unassembled WGS sequence"/>
</dbReference>
<dbReference type="eggNOG" id="COG2221">
    <property type="taxonomic scope" value="Bacteria"/>
</dbReference>
<evidence type="ECO:0000259" key="5">
    <source>
        <dbReference type="PROSITE" id="PS51379"/>
    </source>
</evidence>
<dbReference type="Gene3D" id="1.10.8.550">
    <property type="entry name" value="Proto-chlorophyllide reductase 57 kD subunit B"/>
    <property type="match status" value="1"/>
</dbReference>
<feature type="domain" description="4Fe-4S ferredoxin-type" evidence="5">
    <location>
        <begin position="169"/>
        <end position="198"/>
    </location>
</feature>
<dbReference type="Pfam" id="PF08369">
    <property type="entry name" value="PCP_red"/>
    <property type="match status" value="1"/>
</dbReference>
<dbReference type="InterPro" id="IPR042298">
    <property type="entry name" value="P-CP_red_C"/>
</dbReference>
<comment type="caution">
    <text evidence="6">The sequence shown here is derived from an EMBL/GenBank/DDBJ whole genome shotgun (WGS) entry which is preliminary data.</text>
</comment>
<dbReference type="GO" id="GO:0015995">
    <property type="term" value="P:chlorophyll biosynthetic process"/>
    <property type="evidence" value="ECO:0007669"/>
    <property type="project" value="InterPro"/>
</dbReference>
<evidence type="ECO:0000256" key="2">
    <source>
        <dbReference type="ARBA" id="ARBA00022723"/>
    </source>
</evidence>
<keyword evidence="4" id="KW-0411">Iron-sulfur</keyword>
<feature type="domain" description="4Fe-4S ferredoxin-type" evidence="5">
    <location>
        <begin position="138"/>
        <end position="167"/>
    </location>
</feature>
<evidence type="ECO:0000313" key="6">
    <source>
        <dbReference type="EMBL" id="EPR41472.1"/>
    </source>
</evidence>
<dbReference type="InterPro" id="IPR017900">
    <property type="entry name" value="4Fe4S_Fe_S_CS"/>
</dbReference>
<dbReference type="GO" id="GO:0046872">
    <property type="term" value="F:metal ion binding"/>
    <property type="evidence" value="ECO:0007669"/>
    <property type="project" value="UniProtKB-KW"/>
</dbReference>
<dbReference type="PATRIC" id="fig|1121405.3.peg.1542"/>
<dbReference type="InterPro" id="IPR013580">
    <property type="entry name" value="LI-POR_suB-like_C"/>
</dbReference>
<reference evidence="6 7" key="1">
    <citation type="journal article" date="2013" name="Genome Announc.">
        <title>Draft genome sequences for three mercury-methylating, sulfate-reducing bacteria.</title>
        <authorList>
            <person name="Brown S.D."/>
            <person name="Hurt R.A.Jr."/>
            <person name="Gilmour C.C."/>
            <person name="Elias D.A."/>
        </authorList>
    </citation>
    <scope>NUCLEOTIDE SEQUENCE [LARGE SCALE GENOMIC DNA]</scope>
    <source>
        <strain evidence="6 7">DSM 2059</strain>
    </source>
</reference>
<dbReference type="Gene3D" id="3.30.70.20">
    <property type="match status" value="1"/>
</dbReference>
<accession>S7TWK3</accession>
<dbReference type="InterPro" id="IPR045854">
    <property type="entry name" value="NO2/SO3_Rdtase_4Fe4S_sf"/>
</dbReference>
<keyword evidence="2" id="KW-0479">Metal-binding</keyword>
<dbReference type="PANTHER" id="PTHR24960:SF79">
    <property type="entry name" value="PHOTOSYSTEM I IRON-SULFUR CENTER"/>
    <property type="match status" value="1"/>
</dbReference>
<dbReference type="GO" id="GO:0016491">
    <property type="term" value="F:oxidoreductase activity"/>
    <property type="evidence" value="ECO:0007669"/>
    <property type="project" value="InterPro"/>
</dbReference>
<dbReference type="InterPro" id="IPR050157">
    <property type="entry name" value="PSI_iron-sulfur_center"/>
</dbReference>
<keyword evidence="1" id="KW-0004">4Fe-4S</keyword>
<dbReference type="GO" id="GO:0051539">
    <property type="term" value="F:4 iron, 4 sulfur cluster binding"/>
    <property type="evidence" value="ECO:0007669"/>
    <property type="project" value="UniProtKB-KW"/>
</dbReference>
<dbReference type="Pfam" id="PF00037">
    <property type="entry name" value="Fer4"/>
    <property type="match status" value="2"/>
</dbReference>
<dbReference type="GO" id="GO:0015979">
    <property type="term" value="P:photosynthesis"/>
    <property type="evidence" value="ECO:0007669"/>
    <property type="project" value="InterPro"/>
</dbReference>
<evidence type="ECO:0000256" key="1">
    <source>
        <dbReference type="ARBA" id="ARBA00022485"/>
    </source>
</evidence>
<dbReference type="PANTHER" id="PTHR24960">
    <property type="entry name" value="PHOTOSYSTEM I IRON-SULFUR CENTER-RELATED"/>
    <property type="match status" value="1"/>
</dbReference>
<dbReference type="GO" id="GO:0020037">
    <property type="term" value="F:heme binding"/>
    <property type="evidence" value="ECO:0007669"/>
    <property type="project" value="InterPro"/>
</dbReference>
<evidence type="ECO:0000313" key="7">
    <source>
        <dbReference type="Proteomes" id="UP000014977"/>
    </source>
</evidence>
<dbReference type="Gene3D" id="3.30.413.10">
    <property type="entry name" value="Sulfite Reductase Hemoprotein, domain 1"/>
    <property type="match status" value="1"/>
</dbReference>
<dbReference type="InterPro" id="IPR017896">
    <property type="entry name" value="4Fe4S_Fe-S-bd"/>
</dbReference>
<dbReference type="PROSITE" id="PS51379">
    <property type="entry name" value="4FE4S_FER_2"/>
    <property type="match status" value="2"/>
</dbReference>
<keyword evidence="7" id="KW-1185">Reference proteome</keyword>
<dbReference type="PROSITE" id="PS00198">
    <property type="entry name" value="4FE4S_FER_1"/>
    <property type="match status" value="1"/>
</dbReference>
<organism evidence="6 7">
    <name type="scientific">Desulfococcus multivorans DSM 2059</name>
    <dbReference type="NCBI Taxonomy" id="1121405"/>
    <lineage>
        <taxon>Bacteria</taxon>
        <taxon>Pseudomonadati</taxon>
        <taxon>Thermodesulfobacteriota</taxon>
        <taxon>Desulfobacteria</taxon>
        <taxon>Desulfobacterales</taxon>
        <taxon>Desulfococcaceae</taxon>
        <taxon>Desulfococcus</taxon>
    </lineage>
</organism>
<evidence type="ECO:0000256" key="3">
    <source>
        <dbReference type="ARBA" id="ARBA00023004"/>
    </source>
</evidence>
<evidence type="ECO:0000256" key="4">
    <source>
        <dbReference type="ARBA" id="ARBA00023014"/>
    </source>
</evidence>
<name>S7TWK3_DESML</name>
<proteinExistence type="predicted"/>
<keyword evidence="3" id="KW-0408">Iron</keyword>
<dbReference type="Pfam" id="PF01077">
    <property type="entry name" value="NIR_SIR"/>
    <property type="match status" value="1"/>
</dbReference>
<gene>
    <name evidence="6" type="ORF">dsmv_2017</name>
</gene>
<dbReference type="EMBL" id="ATHJ01000075">
    <property type="protein sequence ID" value="EPR41472.1"/>
    <property type="molecule type" value="Genomic_DNA"/>
</dbReference>